<dbReference type="SUPFAM" id="SSF55874">
    <property type="entry name" value="ATPase domain of HSP90 chaperone/DNA topoisomerase II/histidine kinase"/>
    <property type="match status" value="1"/>
</dbReference>
<evidence type="ECO:0000256" key="2">
    <source>
        <dbReference type="ARBA" id="ARBA00012438"/>
    </source>
</evidence>
<keyword evidence="4" id="KW-0808">Transferase</keyword>
<keyword evidence="12" id="KW-1185">Reference proteome</keyword>
<feature type="domain" description="Histidine kinase" evidence="9">
    <location>
        <begin position="208"/>
        <end position="416"/>
    </location>
</feature>
<name>A0A1I0P561_9BACT</name>
<evidence type="ECO:0000259" key="9">
    <source>
        <dbReference type="PROSITE" id="PS50109"/>
    </source>
</evidence>
<dbReference type="Gene3D" id="3.30.450.20">
    <property type="entry name" value="PAS domain"/>
    <property type="match status" value="1"/>
</dbReference>
<dbReference type="CDD" id="cd00130">
    <property type="entry name" value="PAS"/>
    <property type="match status" value="1"/>
</dbReference>
<dbReference type="InterPro" id="IPR003594">
    <property type="entry name" value="HATPase_dom"/>
</dbReference>
<dbReference type="RefSeq" id="WP_091902115.1">
    <property type="nucleotide sequence ID" value="NZ_FOIQ01000003.1"/>
</dbReference>
<feature type="domain" description="PAS" evidence="10">
    <location>
        <begin position="89"/>
        <end position="127"/>
    </location>
</feature>
<keyword evidence="5" id="KW-0547">Nucleotide-binding</keyword>
<dbReference type="InterPro" id="IPR000014">
    <property type="entry name" value="PAS"/>
</dbReference>
<reference evidence="11 12" key="1">
    <citation type="submission" date="2016-10" db="EMBL/GenBank/DDBJ databases">
        <authorList>
            <person name="de Groot N.N."/>
        </authorList>
    </citation>
    <scope>NUCLEOTIDE SEQUENCE [LARGE SCALE GENOMIC DNA]</scope>
    <source>
        <strain evidence="11 12">TC2-24</strain>
    </source>
</reference>
<gene>
    <name evidence="11" type="ORF">SAMN04487850_1595</name>
</gene>
<dbReference type="AlphaFoldDB" id="A0A1I0P561"/>
<dbReference type="SMART" id="SM00387">
    <property type="entry name" value="HATPase_c"/>
    <property type="match status" value="1"/>
</dbReference>
<dbReference type="InterPro" id="IPR005467">
    <property type="entry name" value="His_kinase_dom"/>
</dbReference>
<sequence length="416" mass="46341">MIITIVLAVLCLILVIMLRHERQQSTKKTNFLLDAISAGDYSFKFLEKQRIGDSILRLGGSSSREIGMNAALNRITRIMQDARTEALEREKYYELIINQVNTGIIVVDEKGNILQSNHEALRLLGMEILTHTKQLSRIGEQIEKVISTIQPGEKSHATFLNERGNVELSIRASSATIKGKQVRIIALNDINSEMDDNQMESWNKLIRVLTHEIMNTVTPITSLSETLLGKIADGEVKDGLEVIHTTSAGLTAFVENYRRLTHIPTPQPSLFYVKQFAERMRHIAQEQTGAQNIDISIDTEPLDLLVYADEGLIGHVVTNLFKNAIQAITTSGEGSHIWLHAYSNQDDAVVIDIANDGPLIPQDVAEHIFVPFFTTKEKGSGIGLSISRQIMKLSGGTLTLKSDSTHRRTTFSLTFL</sequence>
<dbReference type="PANTHER" id="PTHR43065:SF46">
    <property type="entry name" value="C4-DICARBOXYLATE TRANSPORT SENSOR PROTEIN DCTB"/>
    <property type="match status" value="1"/>
</dbReference>
<evidence type="ECO:0000313" key="11">
    <source>
        <dbReference type="EMBL" id="SEW09318.1"/>
    </source>
</evidence>
<dbReference type="PROSITE" id="PS50112">
    <property type="entry name" value="PAS"/>
    <property type="match status" value="1"/>
</dbReference>
<dbReference type="InterPro" id="IPR035965">
    <property type="entry name" value="PAS-like_dom_sf"/>
</dbReference>
<evidence type="ECO:0000256" key="5">
    <source>
        <dbReference type="ARBA" id="ARBA00022741"/>
    </source>
</evidence>
<evidence type="ECO:0000256" key="1">
    <source>
        <dbReference type="ARBA" id="ARBA00000085"/>
    </source>
</evidence>
<dbReference type="EC" id="2.7.13.3" evidence="2"/>
<keyword evidence="6" id="KW-0418">Kinase</keyword>
<keyword evidence="8" id="KW-0902">Two-component regulatory system</keyword>
<dbReference type="GO" id="GO:0000160">
    <property type="term" value="P:phosphorelay signal transduction system"/>
    <property type="evidence" value="ECO:0007669"/>
    <property type="project" value="UniProtKB-KW"/>
</dbReference>
<evidence type="ECO:0000256" key="7">
    <source>
        <dbReference type="ARBA" id="ARBA00022840"/>
    </source>
</evidence>
<keyword evidence="3" id="KW-0597">Phosphoprotein</keyword>
<evidence type="ECO:0000256" key="3">
    <source>
        <dbReference type="ARBA" id="ARBA00022553"/>
    </source>
</evidence>
<dbReference type="PANTHER" id="PTHR43065">
    <property type="entry name" value="SENSOR HISTIDINE KINASE"/>
    <property type="match status" value="1"/>
</dbReference>
<dbReference type="EMBL" id="FOIQ01000003">
    <property type="protein sequence ID" value="SEW09318.1"/>
    <property type="molecule type" value="Genomic_DNA"/>
</dbReference>
<comment type="catalytic activity">
    <reaction evidence="1">
        <text>ATP + protein L-histidine = ADP + protein N-phospho-L-histidine.</text>
        <dbReference type="EC" id="2.7.13.3"/>
    </reaction>
</comment>
<evidence type="ECO:0000256" key="8">
    <source>
        <dbReference type="ARBA" id="ARBA00023012"/>
    </source>
</evidence>
<protein>
    <recommendedName>
        <fullName evidence="2">histidine kinase</fullName>
        <ecNumber evidence="2">2.7.13.3</ecNumber>
    </recommendedName>
</protein>
<dbReference type="InterPro" id="IPR004358">
    <property type="entry name" value="Sig_transdc_His_kin-like_C"/>
</dbReference>
<organism evidence="11 12">
    <name type="scientific">Prevotella aff. ruminicola Tc2-24</name>
    <dbReference type="NCBI Taxonomy" id="81582"/>
    <lineage>
        <taxon>Bacteria</taxon>
        <taxon>Pseudomonadati</taxon>
        <taxon>Bacteroidota</taxon>
        <taxon>Bacteroidia</taxon>
        <taxon>Bacteroidales</taxon>
        <taxon>Prevotellaceae</taxon>
        <taxon>Prevotella</taxon>
    </lineage>
</organism>
<dbReference type="CDD" id="cd00075">
    <property type="entry name" value="HATPase"/>
    <property type="match status" value="1"/>
</dbReference>
<accession>A0A1I0P561</accession>
<dbReference type="SUPFAM" id="SSF55785">
    <property type="entry name" value="PYP-like sensor domain (PAS domain)"/>
    <property type="match status" value="1"/>
</dbReference>
<dbReference type="Pfam" id="PF00989">
    <property type="entry name" value="PAS"/>
    <property type="match status" value="1"/>
</dbReference>
<dbReference type="Proteomes" id="UP000199373">
    <property type="component" value="Unassembled WGS sequence"/>
</dbReference>
<dbReference type="GO" id="GO:0006355">
    <property type="term" value="P:regulation of DNA-templated transcription"/>
    <property type="evidence" value="ECO:0007669"/>
    <property type="project" value="InterPro"/>
</dbReference>
<dbReference type="PROSITE" id="PS50109">
    <property type="entry name" value="HIS_KIN"/>
    <property type="match status" value="1"/>
</dbReference>
<evidence type="ECO:0000256" key="6">
    <source>
        <dbReference type="ARBA" id="ARBA00022777"/>
    </source>
</evidence>
<evidence type="ECO:0000313" key="12">
    <source>
        <dbReference type="Proteomes" id="UP000199373"/>
    </source>
</evidence>
<dbReference type="Gene3D" id="3.30.565.10">
    <property type="entry name" value="Histidine kinase-like ATPase, C-terminal domain"/>
    <property type="match status" value="1"/>
</dbReference>
<proteinExistence type="predicted"/>
<dbReference type="InterPro" id="IPR013767">
    <property type="entry name" value="PAS_fold"/>
</dbReference>
<dbReference type="NCBIfam" id="TIGR00229">
    <property type="entry name" value="sensory_box"/>
    <property type="match status" value="1"/>
</dbReference>
<dbReference type="PRINTS" id="PR00344">
    <property type="entry name" value="BCTRLSENSOR"/>
</dbReference>
<keyword evidence="7" id="KW-0067">ATP-binding</keyword>
<evidence type="ECO:0000259" key="10">
    <source>
        <dbReference type="PROSITE" id="PS50112"/>
    </source>
</evidence>
<dbReference type="GO" id="GO:0004673">
    <property type="term" value="F:protein histidine kinase activity"/>
    <property type="evidence" value="ECO:0007669"/>
    <property type="project" value="UniProtKB-EC"/>
</dbReference>
<dbReference type="Pfam" id="PF02518">
    <property type="entry name" value="HATPase_c"/>
    <property type="match status" value="1"/>
</dbReference>
<evidence type="ECO:0000256" key="4">
    <source>
        <dbReference type="ARBA" id="ARBA00022679"/>
    </source>
</evidence>
<dbReference type="InterPro" id="IPR036890">
    <property type="entry name" value="HATPase_C_sf"/>
</dbReference>
<dbReference type="GO" id="GO:0005524">
    <property type="term" value="F:ATP binding"/>
    <property type="evidence" value="ECO:0007669"/>
    <property type="project" value="UniProtKB-KW"/>
</dbReference>